<dbReference type="EMBL" id="WEKT01000021">
    <property type="protein sequence ID" value="MZI94013.1"/>
    <property type="molecule type" value="Genomic_DNA"/>
</dbReference>
<keyword evidence="7" id="KW-0598">Phosphotransferase system</keyword>
<dbReference type="Proteomes" id="UP000462621">
    <property type="component" value="Unassembled WGS sequence"/>
</dbReference>
<dbReference type="InterPro" id="IPR036095">
    <property type="entry name" value="PTS_EIIB-like_sf"/>
</dbReference>
<dbReference type="PANTHER" id="PTHR30505:SF0">
    <property type="entry name" value="FRUCTOSE-LIKE PTS SYSTEM EIIBC COMPONENT-RELATED"/>
    <property type="match status" value="1"/>
</dbReference>
<proteinExistence type="predicted"/>
<dbReference type="EC" id="2.7.1.202" evidence="2"/>
<dbReference type="InterPro" id="IPR013011">
    <property type="entry name" value="PTS_EIIB_2"/>
</dbReference>
<dbReference type="AlphaFoldDB" id="A0A7X4RUZ2"/>
<dbReference type="InterPro" id="IPR050864">
    <property type="entry name" value="Bacterial_PTS_Sugar_Transport"/>
</dbReference>
<organism evidence="10 11">
    <name type="scientific">Vibrio eleionomae</name>
    <dbReference type="NCBI Taxonomy" id="2653505"/>
    <lineage>
        <taxon>Bacteria</taxon>
        <taxon>Pseudomonadati</taxon>
        <taxon>Pseudomonadota</taxon>
        <taxon>Gammaproteobacteria</taxon>
        <taxon>Vibrionales</taxon>
        <taxon>Vibrionaceae</taxon>
        <taxon>Vibrio</taxon>
    </lineage>
</organism>
<name>A0A7X4RUZ2_9VIBR</name>
<dbReference type="RefSeq" id="WP_161156015.1">
    <property type="nucleotide sequence ID" value="NZ_WEKT01000021.1"/>
</dbReference>
<comment type="catalytic activity">
    <reaction evidence="1">
        <text>D-fructose(out) + N(pros)-phospho-L-histidyl-[protein] = D-fructose 1-phosphate(in) + L-histidyl-[protein]</text>
        <dbReference type="Rhea" id="RHEA:49252"/>
        <dbReference type="Rhea" id="RHEA-COMP:9745"/>
        <dbReference type="Rhea" id="RHEA-COMP:9746"/>
        <dbReference type="ChEBI" id="CHEBI:29979"/>
        <dbReference type="ChEBI" id="CHEBI:37721"/>
        <dbReference type="ChEBI" id="CHEBI:58674"/>
        <dbReference type="ChEBI" id="CHEBI:64837"/>
        <dbReference type="EC" id="2.7.1.202"/>
    </reaction>
</comment>
<dbReference type="CDD" id="cd05569">
    <property type="entry name" value="PTS_IIB_fructose"/>
    <property type="match status" value="1"/>
</dbReference>
<dbReference type="GO" id="GO:0016301">
    <property type="term" value="F:kinase activity"/>
    <property type="evidence" value="ECO:0007669"/>
    <property type="project" value="UniProtKB-KW"/>
</dbReference>
<dbReference type="Pfam" id="PF02302">
    <property type="entry name" value="PTS_IIB"/>
    <property type="match status" value="1"/>
</dbReference>
<evidence type="ECO:0000256" key="5">
    <source>
        <dbReference type="ARBA" id="ARBA00022597"/>
    </source>
</evidence>
<feature type="domain" description="PTS EIIB type-2" evidence="9">
    <location>
        <begin position="1"/>
        <end position="99"/>
    </location>
</feature>
<dbReference type="FunFam" id="3.40.50.2300:FF:000014">
    <property type="entry name" value="PTS system fructose-like transporter subunit IIB"/>
    <property type="match status" value="1"/>
</dbReference>
<keyword evidence="3" id="KW-0813">Transport</keyword>
<accession>A0A7X4RUZ2</accession>
<dbReference type="GO" id="GO:0090563">
    <property type="term" value="F:protein-phosphocysteine-sugar phosphotransferase activity"/>
    <property type="evidence" value="ECO:0007669"/>
    <property type="project" value="TreeGrafter"/>
</dbReference>
<evidence type="ECO:0000256" key="2">
    <source>
        <dbReference type="ARBA" id="ARBA00012799"/>
    </source>
</evidence>
<dbReference type="GO" id="GO:0009401">
    <property type="term" value="P:phosphoenolpyruvate-dependent sugar phosphotransferase system"/>
    <property type="evidence" value="ECO:0007669"/>
    <property type="project" value="UniProtKB-KW"/>
</dbReference>
<dbReference type="GO" id="GO:0005886">
    <property type="term" value="C:plasma membrane"/>
    <property type="evidence" value="ECO:0007669"/>
    <property type="project" value="TreeGrafter"/>
</dbReference>
<gene>
    <name evidence="10" type="ORF">F9817_12495</name>
</gene>
<dbReference type="GO" id="GO:0022877">
    <property type="term" value="F:protein-N(PI)-phosphohistidine-fructose phosphotransferase system transporter activity"/>
    <property type="evidence" value="ECO:0007669"/>
    <property type="project" value="InterPro"/>
</dbReference>
<keyword evidence="6" id="KW-0808">Transferase</keyword>
<evidence type="ECO:0000256" key="4">
    <source>
        <dbReference type="ARBA" id="ARBA00022553"/>
    </source>
</evidence>
<evidence type="ECO:0000313" key="10">
    <source>
        <dbReference type="EMBL" id="MZI94013.1"/>
    </source>
</evidence>
<dbReference type="NCBIfam" id="TIGR00829">
    <property type="entry name" value="FRU"/>
    <property type="match status" value="1"/>
</dbReference>
<evidence type="ECO:0000259" key="9">
    <source>
        <dbReference type="PROSITE" id="PS51099"/>
    </source>
</evidence>
<keyword evidence="5" id="KW-0762">Sugar transport</keyword>
<keyword evidence="8" id="KW-0418">Kinase</keyword>
<evidence type="ECO:0000256" key="8">
    <source>
        <dbReference type="ARBA" id="ARBA00022777"/>
    </source>
</evidence>
<dbReference type="PROSITE" id="PS51099">
    <property type="entry name" value="PTS_EIIB_TYPE_2"/>
    <property type="match status" value="1"/>
</dbReference>
<keyword evidence="11" id="KW-1185">Reference proteome</keyword>
<comment type="caution">
    <text evidence="10">The sequence shown here is derived from an EMBL/GenBank/DDBJ whole genome shotgun (WGS) entry which is preliminary data.</text>
</comment>
<dbReference type="Gene3D" id="3.40.50.2300">
    <property type="match status" value="1"/>
</dbReference>
<dbReference type="SUPFAM" id="SSF52794">
    <property type="entry name" value="PTS system IIB component-like"/>
    <property type="match status" value="1"/>
</dbReference>
<dbReference type="InterPro" id="IPR003353">
    <property type="entry name" value="PTS_IIB_fruc"/>
</dbReference>
<evidence type="ECO:0000256" key="3">
    <source>
        <dbReference type="ARBA" id="ARBA00022448"/>
    </source>
</evidence>
<dbReference type="PANTHER" id="PTHR30505">
    <property type="entry name" value="FRUCTOSE-LIKE PERMEASE"/>
    <property type="match status" value="1"/>
</dbReference>
<sequence length="103" mass="11117">MNIVGISACTVGIAHTYIAQKKIETAAKKAGDNVKIETQGTIGIENKLTDEEISQADIVILAADVKVTGEERFTGKKVVKVTTQTAIKSPNKLIEKLHELVKE</sequence>
<dbReference type="InterPro" id="IPR003501">
    <property type="entry name" value="PTS_EIIB_2/3"/>
</dbReference>
<reference evidence="10 11" key="1">
    <citation type="submission" date="2019-10" db="EMBL/GenBank/DDBJ databases">
        <title>Vibrio sp. nov. isolated from a shrimp pond.</title>
        <authorList>
            <person name="Gomez-Gil B."/>
            <person name="Enciso-Ibarra J."/>
            <person name="Enciso-Ibarra K."/>
            <person name="Bolan-Mejia C."/>
        </authorList>
    </citation>
    <scope>NUCLEOTIDE SEQUENCE [LARGE SCALE GENOMIC DNA]</scope>
    <source>
        <strain evidence="10 11">CAIM 722</strain>
    </source>
</reference>
<evidence type="ECO:0000256" key="1">
    <source>
        <dbReference type="ARBA" id="ARBA00001401"/>
    </source>
</evidence>
<evidence type="ECO:0000256" key="7">
    <source>
        <dbReference type="ARBA" id="ARBA00022683"/>
    </source>
</evidence>
<evidence type="ECO:0000256" key="6">
    <source>
        <dbReference type="ARBA" id="ARBA00022679"/>
    </source>
</evidence>
<protein>
    <recommendedName>
        <fullName evidence="2">protein-N(pi)-phosphohistidine--D-fructose phosphotransferase</fullName>
        <ecNumber evidence="2">2.7.1.202</ecNumber>
    </recommendedName>
</protein>
<keyword evidence="4" id="KW-0597">Phosphoprotein</keyword>
<evidence type="ECO:0000313" key="11">
    <source>
        <dbReference type="Proteomes" id="UP000462621"/>
    </source>
</evidence>